<keyword evidence="3" id="KW-1003">Cell membrane</keyword>
<accession>A0AA35T6L5</accession>
<dbReference type="GO" id="GO:0005886">
    <property type="term" value="C:plasma membrane"/>
    <property type="evidence" value="ECO:0007669"/>
    <property type="project" value="UniProtKB-SubCell"/>
</dbReference>
<keyword evidence="6" id="KW-1133">Transmembrane helix</keyword>
<keyword evidence="4" id="KW-0812">Transmembrane</keyword>
<gene>
    <name evidence="10" type="ORF">GBAR_LOCUS23467</name>
</gene>
<dbReference type="PANTHER" id="PTHR42982:SF1">
    <property type="entry name" value="SEC-INDEPENDENT PROTEIN TRANSLOCASE PROTEIN TATA"/>
    <property type="match status" value="1"/>
</dbReference>
<evidence type="ECO:0000256" key="3">
    <source>
        <dbReference type="ARBA" id="ARBA00022475"/>
    </source>
</evidence>
<dbReference type="PANTHER" id="PTHR42982">
    <property type="entry name" value="SEC-INDEPENDENT PROTEIN TRANSLOCASE PROTEIN TATA"/>
    <property type="match status" value="1"/>
</dbReference>
<name>A0AA35T6L5_GEOBA</name>
<evidence type="ECO:0000313" key="11">
    <source>
        <dbReference type="Proteomes" id="UP001174909"/>
    </source>
</evidence>
<dbReference type="Proteomes" id="UP001174909">
    <property type="component" value="Unassembled WGS sequence"/>
</dbReference>
<comment type="subcellular location">
    <subcellularLocation>
        <location evidence="1">Cell membrane</location>
        <topology evidence="1">Single-pass membrane protein</topology>
    </subcellularLocation>
</comment>
<feature type="region of interest" description="Disordered" evidence="9">
    <location>
        <begin position="31"/>
        <end position="63"/>
    </location>
</feature>
<organism evidence="10 11">
    <name type="scientific">Geodia barretti</name>
    <name type="common">Barrett's horny sponge</name>
    <dbReference type="NCBI Taxonomy" id="519541"/>
    <lineage>
        <taxon>Eukaryota</taxon>
        <taxon>Metazoa</taxon>
        <taxon>Porifera</taxon>
        <taxon>Demospongiae</taxon>
        <taxon>Heteroscleromorpha</taxon>
        <taxon>Tetractinellida</taxon>
        <taxon>Astrophorina</taxon>
        <taxon>Geodiidae</taxon>
        <taxon>Geodia</taxon>
    </lineage>
</organism>
<evidence type="ECO:0000256" key="8">
    <source>
        <dbReference type="ARBA" id="ARBA00023136"/>
    </source>
</evidence>
<keyword evidence="11" id="KW-1185">Reference proteome</keyword>
<keyword evidence="5" id="KW-0653">Protein transport</keyword>
<keyword evidence="8" id="KW-0472">Membrane</keyword>
<dbReference type="EMBL" id="CASHTH010003248">
    <property type="protein sequence ID" value="CAI8042244.1"/>
    <property type="molecule type" value="Genomic_DNA"/>
</dbReference>
<reference evidence="10" key="1">
    <citation type="submission" date="2023-03" db="EMBL/GenBank/DDBJ databases">
        <authorList>
            <person name="Steffen K."/>
            <person name="Cardenas P."/>
        </authorList>
    </citation>
    <scope>NUCLEOTIDE SEQUENCE</scope>
</reference>
<evidence type="ECO:0000256" key="2">
    <source>
        <dbReference type="ARBA" id="ARBA00022448"/>
    </source>
</evidence>
<dbReference type="InterPro" id="IPR006312">
    <property type="entry name" value="TatA/E"/>
</dbReference>
<keyword evidence="2" id="KW-0813">Transport</keyword>
<dbReference type="AlphaFoldDB" id="A0AA35T6L5"/>
<protein>
    <submittedName>
        <fullName evidence="10">Sec-independent protein translocase protein TatA</fullName>
    </submittedName>
</protein>
<keyword evidence="7" id="KW-0811">Translocation</keyword>
<sequence>MRIGPFGITELLLILVVLLLIFGATRLPGIGSSLGKGIRSFKSSVTGEDEKTGTETGSNEQNT</sequence>
<evidence type="ECO:0000256" key="4">
    <source>
        <dbReference type="ARBA" id="ARBA00022692"/>
    </source>
</evidence>
<proteinExistence type="inferred from homology"/>
<dbReference type="Pfam" id="PF02416">
    <property type="entry name" value="TatA_B_E"/>
    <property type="match status" value="1"/>
</dbReference>
<comment type="caution">
    <text evidence="10">The sequence shown here is derived from an EMBL/GenBank/DDBJ whole genome shotgun (WGS) entry which is preliminary data.</text>
</comment>
<dbReference type="InterPro" id="IPR003369">
    <property type="entry name" value="TatA/B/E"/>
</dbReference>
<dbReference type="Gene3D" id="1.20.5.3310">
    <property type="match status" value="1"/>
</dbReference>
<dbReference type="HAMAP" id="MF_00236">
    <property type="entry name" value="TatA_E"/>
    <property type="match status" value="1"/>
</dbReference>
<evidence type="ECO:0000256" key="1">
    <source>
        <dbReference type="ARBA" id="ARBA00004162"/>
    </source>
</evidence>
<evidence type="ECO:0000256" key="6">
    <source>
        <dbReference type="ARBA" id="ARBA00022989"/>
    </source>
</evidence>
<evidence type="ECO:0000256" key="7">
    <source>
        <dbReference type="ARBA" id="ARBA00023010"/>
    </source>
</evidence>
<dbReference type="NCBIfam" id="TIGR01411">
    <property type="entry name" value="tatAE"/>
    <property type="match status" value="1"/>
</dbReference>
<evidence type="ECO:0000256" key="5">
    <source>
        <dbReference type="ARBA" id="ARBA00022927"/>
    </source>
</evidence>
<evidence type="ECO:0000313" key="10">
    <source>
        <dbReference type="EMBL" id="CAI8042244.1"/>
    </source>
</evidence>
<dbReference type="GO" id="GO:0043953">
    <property type="term" value="P:protein transport by the Tat complex"/>
    <property type="evidence" value="ECO:0007669"/>
    <property type="project" value="InterPro"/>
</dbReference>
<evidence type="ECO:0000256" key="9">
    <source>
        <dbReference type="SAM" id="MobiDB-lite"/>
    </source>
</evidence>